<dbReference type="AlphaFoldDB" id="A0A1X0R438"/>
<gene>
    <name evidence="2" type="ORF">BCV72DRAFT_206805</name>
</gene>
<dbReference type="GO" id="GO:0005737">
    <property type="term" value="C:cytoplasm"/>
    <property type="evidence" value="ECO:0007669"/>
    <property type="project" value="TreeGrafter"/>
</dbReference>
<name>A0A1X0R438_RHIZD</name>
<dbReference type="PANTHER" id="PTHR15323:SF6">
    <property type="entry name" value="CELL DIVISION CYCLE PROTEIN 123 HOMOLOG"/>
    <property type="match status" value="1"/>
</dbReference>
<protein>
    <submittedName>
        <fullName evidence="2">D123-domain-containing protein</fullName>
    </submittedName>
</protein>
<dbReference type="InterPro" id="IPR036291">
    <property type="entry name" value="NAD(P)-bd_dom_sf"/>
</dbReference>
<accession>A0A1X0R438</accession>
<dbReference type="SUPFAM" id="SSF51735">
    <property type="entry name" value="NAD(P)-binding Rossmann-fold domains"/>
    <property type="match status" value="1"/>
</dbReference>
<dbReference type="PANTHER" id="PTHR15323">
    <property type="entry name" value="D123 PROTEIN"/>
    <property type="match status" value="1"/>
</dbReference>
<evidence type="ECO:0000256" key="1">
    <source>
        <dbReference type="ARBA" id="ARBA00011047"/>
    </source>
</evidence>
<evidence type="ECO:0000313" key="2">
    <source>
        <dbReference type="EMBL" id="ORE06741.1"/>
    </source>
</evidence>
<sequence>MFNNAGIMHPQDDNALTTEERVWDLTMDINVKGVWYGCKHAIVAMRKSGGGSIINTASFVALMGAATPQLAYTASKGAVLAMTRELAMVHARENIRFNSLCPGPIRTPLLMDFLNTEEKKQRRLVHVPQGRFVGEAIEQAYGALFLASDESSFVTGVDFRVDGGLASAYVTVTFKSKIIHLPDDFIDYLNADSIFLPEDGQPRAAFIEEVDSDQEEYPEEQNDNTPHFPEIEKQIKEAIEEYEGAVFPKLNWSSPRDAAWIATTQTLKCTSPFDVFLLLKSSDFINHDLNHAYEICADQKQDRPTFDLVLRKWFDLQPSMEFRCFVKNQEIIGICQRDVNYYEFLPKMKPTIELLIYRFFEEHVCEHFDSLNYVFDVYVEYNREKVYLVDFNPFCPTTDSIMYDWEELMNFDLDQKQAELRFIESESEANLLSCNAPKFATNMVPKDVIDLSNGQSIAEFAEQFEKAMKIAEQGYSSSEDES</sequence>
<dbReference type="CDD" id="cd05233">
    <property type="entry name" value="SDR_c"/>
    <property type="match status" value="1"/>
</dbReference>
<dbReference type="InterPro" id="IPR009772">
    <property type="entry name" value="CDC123"/>
</dbReference>
<dbReference type="Pfam" id="PF13561">
    <property type="entry name" value="adh_short_C2"/>
    <property type="match status" value="1"/>
</dbReference>
<dbReference type="OrthoDB" id="360540at2759"/>
<dbReference type="InterPro" id="IPR002347">
    <property type="entry name" value="SDR_fam"/>
</dbReference>
<proteinExistence type="inferred from homology"/>
<organism evidence="2">
    <name type="scientific">Rhizopus microsporus var. microsporus</name>
    <dbReference type="NCBI Taxonomy" id="86635"/>
    <lineage>
        <taxon>Eukaryota</taxon>
        <taxon>Fungi</taxon>
        <taxon>Fungi incertae sedis</taxon>
        <taxon>Mucoromycota</taxon>
        <taxon>Mucoromycotina</taxon>
        <taxon>Mucoromycetes</taxon>
        <taxon>Mucorales</taxon>
        <taxon>Mucorineae</taxon>
        <taxon>Rhizopodaceae</taxon>
        <taxon>Rhizopus</taxon>
    </lineage>
</organism>
<comment type="similarity">
    <text evidence="1">Belongs to the CDC123 family.</text>
</comment>
<dbReference type="EMBL" id="KV921917">
    <property type="protein sequence ID" value="ORE06741.1"/>
    <property type="molecule type" value="Genomic_DNA"/>
</dbReference>
<reference evidence="2" key="1">
    <citation type="journal article" date="2016" name="Proc. Natl. Acad. Sci. U.S.A.">
        <title>Lipid metabolic changes in an early divergent fungus govern the establishment of a mutualistic symbiosis with endobacteria.</title>
        <authorList>
            <person name="Lastovetsky O.A."/>
            <person name="Gaspar M.L."/>
            <person name="Mondo S.J."/>
            <person name="LaButti K.M."/>
            <person name="Sandor L."/>
            <person name="Grigoriev I.V."/>
            <person name="Henry S.A."/>
            <person name="Pawlowska T.E."/>
        </authorList>
    </citation>
    <scope>NUCLEOTIDE SEQUENCE [LARGE SCALE GENOMIC DNA]</scope>
    <source>
        <strain evidence="2">ATCC 52814</strain>
    </source>
</reference>
<dbReference type="VEuPathDB" id="FungiDB:BCV72DRAFT_206805"/>
<dbReference type="Proteomes" id="UP000242414">
    <property type="component" value="Unassembled WGS sequence"/>
</dbReference>
<dbReference type="Gene3D" id="3.40.50.720">
    <property type="entry name" value="NAD(P)-binding Rossmann-like Domain"/>
    <property type="match status" value="1"/>
</dbReference>
<dbReference type="Pfam" id="PF07065">
    <property type="entry name" value="D123"/>
    <property type="match status" value="1"/>
</dbReference>
<dbReference type="PRINTS" id="PR00081">
    <property type="entry name" value="GDHRDH"/>
</dbReference>